<dbReference type="RefSeq" id="WP_121195040.1">
    <property type="nucleotide sequence ID" value="NZ_RBWV01000017.1"/>
</dbReference>
<keyword evidence="3" id="KW-1185">Reference proteome</keyword>
<evidence type="ECO:0000313" key="2">
    <source>
        <dbReference type="EMBL" id="RKS67879.1"/>
    </source>
</evidence>
<keyword evidence="1" id="KW-1133">Transmembrane helix</keyword>
<gene>
    <name evidence="2" type="ORF">CLV35_3782</name>
</gene>
<comment type="caution">
    <text evidence="2">The sequence shown here is derived from an EMBL/GenBank/DDBJ whole genome shotgun (WGS) entry which is preliminary data.</text>
</comment>
<evidence type="ECO:0000313" key="3">
    <source>
        <dbReference type="Proteomes" id="UP000281955"/>
    </source>
</evidence>
<proteinExistence type="predicted"/>
<dbReference type="EMBL" id="RBWV01000017">
    <property type="protein sequence ID" value="RKS67879.1"/>
    <property type="molecule type" value="Genomic_DNA"/>
</dbReference>
<keyword evidence="1" id="KW-0812">Transmembrane</keyword>
<protein>
    <submittedName>
        <fullName evidence="2">Uncharacterized protein</fullName>
    </submittedName>
</protein>
<accession>A0A420XJM8</accession>
<dbReference type="InParanoid" id="A0A420XJM8"/>
<evidence type="ECO:0000256" key="1">
    <source>
        <dbReference type="SAM" id="Phobius"/>
    </source>
</evidence>
<sequence length="61" mass="6724">MAIVDAIIHPQAAWQQVGRSKLLWAAGLIVGLWIPVLGSVAALVYLIWLRPQLRAAHRFPA</sequence>
<feature type="transmembrane region" description="Helical" evidence="1">
    <location>
        <begin position="22"/>
        <end position="48"/>
    </location>
</feature>
<organism evidence="2 3">
    <name type="scientific">Motilibacter peucedani</name>
    <dbReference type="NCBI Taxonomy" id="598650"/>
    <lineage>
        <taxon>Bacteria</taxon>
        <taxon>Bacillati</taxon>
        <taxon>Actinomycetota</taxon>
        <taxon>Actinomycetes</taxon>
        <taxon>Motilibacterales</taxon>
        <taxon>Motilibacteraceae</taxon>
        <taxon>Motilibacter</taxon>
    </lineage>
</organism>
<dbReference type="OrthoDB" id="4377071at2"/>
<dbReference type="AlphaFoldDB" id="A0A420XJM8"/>
<name>A0A420XJM8_9ACTN</name>
<reference evidence="2 3" key="1">
    <citation type="submission" date="2018-10" db="EMBL/GenBank/DDBJ databases">
        <title>Genomic Encyclopedia of Archaeal and Bacterial Type Strains, Phase II (KMG-II): from individual species to whole genera.</title>
        <authorList>
            <person name="Goeker M."/>
        </authorList>
    </citation>
    <scope>NUCLEOTIDE SEQUENCE [LARGE SCALE GENOMIC DNA]</scope>
    <source>
        <strain evidence="2 3">RP-AC37</strain>
    </source>
</reference>
<dbReference type="Proteomes" id="UP000281955">
    <property type="component" value="Unassembled WGS sequence"/>
</dbReference>
<keyword evidence="1" id="KW-0472">Membrane</keyword>